<proteinExistence type="predicted"/>
<evidence type="ECO:0000313" key="13">
    <source>
        <dbReference type="Proteomes" id="UP000092024"/>
    </source>
</evidence>
<dbReference type="Gene3D" id="1.10.443.10">
    <property type="entry name" value="Intergrase catalytic core"/>
    <property type="match status" value="1"/>
</dbReference>
<gene>
    <name evidence="12" type="ORF">A7K91_10210</name>
</gene>
<evidence type="ECO:0000259" key="11">
    <source>
        <dbReference type="PROSITE" id="PS51900"/>
    </source>
</evidence>
<dbReference type="GO" id="GO:0007059">
    <property type="term" value="P:chromosome segregation"/>
    <property type="evidence" value="ECO:0007669"/>
    <property type="project" value="UniProtKB-KW"/>
</dbReference>
<dbReference type="Gene3D" id="1.10.150.130">
    <property type="match status" value="1"/>
</dbReference>
<evidence type="ECO:0000256" key="7">
    <source>
        <dbReference type="ARBA" id="ARBA00023172"/>
    </source>
</evidence>
<dbReference type="PROSITE" id="PS51898">
    <property type="entry name" value="TYR_RECOMBINASE"/>
    <property type="match status" value="1"/>
</dbReference>
<comment type="caution">
    <text evidence="12">The sequence shown here is derived from an EMBL/GenBank/DDBJ whole genome shotgun (WGS) entry which is preliminary data.</text>
</comment>
<keyword evidence="2" id="KW-0963">Cytoplasm</keyword>
<dbReference type="InterPro" id="IPR002104">
    <property type="entry name" value="Integrase_catalytic"/>
</dbReference>
<evidence type="ECO:0000259" key="10">
    <source>
        <dbReference type="PROSITE" id="PS51898"/>
    </source>
</evidence>
<evidence type="ECO:0000256" key="6">
    <source>
        <dbReference type="ARBA" id="ARBA00023125"/>
    </source>
</evidence>
<dbReference type="PANTHER" id="PTHR30349:SF77">
    <property type="entry name" value="TYROSINE RECOMBINASE XERC"/>
    <property type="match status" value="1"/>
</dbReference>
<sequence length="308" mass="35611">MEFNEDWESFQSKMELFEIYMKDREYSKATQKGYLHDLRHFLISIEGKPIDQVTDLDVMKHLTRIRETGAGPRYRNRSQSAIRLFYKVMIKFKEAAYNPAMDIEKAKVEKNRKPAFLQKPFLDACLHLVQGRYLVRDVSIMALMAYAGLRVSEIVRLNISDFDREGSVLAVLGKGDKWRYLPLPPEINQLLQSALNDRIEPRSLRDNPAFFVSQFRRRISQRMVQAVAEKTFAALVKEYPQFAGQALSAHKLRHSFATDLLRNGADLRAVQELLGHEDISTTQIYTHVLDEAKERAMQTVRPSIPSFG</sequence>
<name>A0A1A5YRZ4_9BACL</name>
<dbReference type="Pfam" id="PF00589">
    <property type="entry name" value="Phage_integrase"/>
    <property type="match status" value="1"/>
</dbReference>
<dbReference type="PROSITE" id="PS51900">
    <property type="entry name" value="CB"/>
    <property type="match status" value="1"/>
</dbReference>
<keyword evidence="8" id="KW-0131">Cell cycle</keyword>
<protein>
    <submittedName>
        <fullName evidence="12">Integrase</fullName>
    </submittedName>
</protein>
<evidence type="ECO:0000256" key="2">
    <source>
        <dbReference type="ARBA" id="ARBA00022490"/>
    </source>
</evidence>
<dbReference type="InterPro" id="IPR004107">
    <property type="entry name" value="Integrase_SAM-like_N"/>
</dbReference>
<comment type="subcellular location">
    <subcellularLocation>
        <location evidence="1">Cytoplasm</location>
    </subcellularLocation>
</comment>
<dbReference type="PANTHER" id="PTHR30349">
    <property type="entry name" value="PHAGE INTEGRASE-RELATED"/>
    <property type="match status" value="1"/>
</dbReference>
<dbReference type="GO" id="GO:0003677">
    <property type="term" value="F:DNA binding"/>
    <property type="evidence" value="ECO:0007669"/>
    <property type="project" value="UniProtKB-UniRule"/>
</dbReference>
<dbReference type="GO" id="GO:0051301">
    <property type="term" value="P:cell division"/>
    <property type="evidence" value="ECO:0007669"/>
    <property type="project" value="UniProtKB-KW"/>
</dbReference>
<dbReference type="SUPFAM" id="SSF56349">
    <property type="entry name" value="DNA breaking-rejoining enzymes"/>
    <property type="match status" value="1"/>
</dbReference>
<dbReference type="GO" id="GO:0015074">
    <property type="term" value="P:DNA integration"/>
    <property type="evidence" value="ECO:0007669"/>
    <property type="project" value="UniProtKB-KW"/>
</dbReference>
<dbReference type="InterPro" id="IPR050090">
    <property type="entry name" value="Tyrosine_recombinase_XerCD"/>
</dbReference>
<keyword evidence="7" id="KW-0233">DNA recombination</keyword>
<keyword evidence="13" id="KW-1185">Reference proteome</keyword>
<dbReference type="GO" id="GO:0005737">
    <property type="term" value="C:cytoplasm"/>
    <property type="evidence" value="ECO:0007669"/>
    <property type="project" value="UniProtKB-SubCell"/>
</dbReference>
<dbReference type="OrthoDB" id="9801717at2"/>
<dbReference type="InterPro" id="IPR011010">
    <property type="entry name" value="DNA_brk_join_enz"/>
</dbReference>
<reference evidence="12 13" key="1">
    <citation type="submission" date="2016-05" db="EMBL/GenBank/DDBJ databases">
        <title>Paenibacillus oryzae. sp. nov., isolated from the rice root.</title>
        <authorList>
            <person name="Zhang J."/>
            <person name="Zhang X."/>
        </authorList>
    </citation>
    <scope>NUCLEOTIDE SEQUENCE [LARGE SCALE GENOMIC DNA]</scope>
    <source>
        <strain evidence="12 13">1DrF-4</strain>
    </source>
</reference>
<keyword evidence="5" id="KW-0229">DNA integration</keyword>
<evidence type="ECO:0000256" key="5">
    <source>
        <dbReference type="ARBA" id="ARBA00022908"/>
    </source>
</evidence>
<dbReference type="AlphaFoldDB" id="A0A1A5YRZ4"/>
<dbReference type="InterPro" id="IPR044068">
    <property type="entry name" value="CB"/>
</dbReference>
<dbReference type="EMBL" id="LYPA01000028">
    <property type="protein sequence ID" value="OBR68185.1"/>
    <property type="molecule type" value="Genomic_DNA"/>
</dbReference>
<dbReference type="GO" id="GO:0006310">
    <property type="term" value="P:DNA recombination"/>
    <property type="evidence" value="ECO:0007669"/>
    <property type="project" value="UniProtKB-KW"/>
</dbReference>
<organism evidence="12 13">
    <name type="scientific">Paenibacillus oryzae</name>
    <dbReference type="NCBI Taxonomy" id="1844972"/>
    <lineage>
        <taxon>Bacteria</taxon>
        <taxon>Bacillati</taxon>
        <taxon>Bacillota</taxon>
        <taxon>Bacilli</taxon>
        <taxon>Bacillales</taxon>
        <taxon>Paenibacillaceae</taxon>
        <taxon>Paenibacillus</taxon>
    </lineage>
</organism>
<evidence type="ECO:0000256" key="3">
    <source>
        <dbReference type="ARBA" id="ARBA00022618"/>
    </source>
</evidence>
<keyword evidence="4" id="KW-0159">Chromosome partition</keyword>
<keyword evidence="3" id="KW-0132">Cell division</keyword>
<evidence type="ECO:0000256" key="9">
    <source>
        <dbReference type="PROSITE-ProRule" id="PRU01248"/>
    </source>
</evidence>
<feature type="domain" description="Tyr recombinase" evidence="10">
    <location>
        <begin position="112"/>
        <end position="298"/>
    </location>
</feature>
<evidence type="ECO:0000313" key="12">
    <source>
        <dbReference type="EMBL" id="OBR68185.1"/>
    </source>
</evidence>
<dbReference type="Pfam" id="PF13495">
    <property type="entry name" value="Phage_int_SAM_4"/>
    <property type="match status" value="1"/>
</dbReference>
<dbReference type="RefSeq" id="WP_068679516.1">
    <property type="nucleotide sequence ID" value="NZ_LYPA01000028.1"/>
</dbReference>
<evidence type="ECO:0000256" key="8">
    <source>
        <dbReference type="ARBA" id="ARBA00023306"/>
    </source>
</evidence>
<accession>A0A1A5YRZ4</accession>
<feature type="domain" description="Core-binding (CB)" evidence="11">
    <location>
        <begin position="8"/>
        <end position="90"/>
    </location>
</feature>
<evidence type="ECO:0000256" key="4">
    <source>
        <dbReference type="ARBA" id="ARBA00022829"/>
    </source>
</evidence>
<dbReference type="Proteomes" id="UP000092024">
    <property type="component" value="Unassembled WGS sequence"/>
</dbReference>
<dbReference type="InterPro" id="IPR013762">
    <property type="entry name" value="Integrase-like_cat_sf"/>
</dbReference>
<keyword evidence="6 9" id="KW-0238">DNA-binding</keyword>
<dbReference type="InterPro" id="IPR010998">
    <property type="entry name" value="Integrase_recombinase_N"/>
</dbReference>
<evidence type="ECO:0000256" key="1">
    <source>
        <dbReference type="ARBA" id="ARBA00004496"/>
    </source>
</evidence>
<dbReference type="STRING" id="1844972.A7K91_10210"/>